<dbReference type="PANTHER" id="PTHR42879:SF6">
    <property type="entry name" value="NADPH-DEPENDENT REDUCTASE BACG"/>
    <property type="match status" value="1"/>
</dbReference>
<dbReference type="Proteomes" id="UP000671960">
    <property type="component" value="Chromosome"/>
</dbReference>
<sequence>MDFKIAGKVALVCGAGSGLGRAIAQSLAAEGVLVAVTGRTPQKLAETVELIEQAGGRAGAWVLDLTRPASFDAVLTDIRQTLGPVGILVNNSGGPAPSGASGVALARWQQEFTAMVGSLIHLTDCVLPDMRAAGWGRIITSSSSGVVTPIANLAVSNTLRMALSGWSKTLAGEVAASGITVNVLVPGRIATARVDQLDAARAEREGVPAAAVKEKSQAAIPVGRYGDPAEYGAAAAFLASRQAAFITGAILRVDGGMSPCL</sequence>
<evidence type="ECO:0000256" key="1">
    <source>
        <dbReference type="ARBA" id="ARBA00006484"/>
    </source>
</evidence>
<dbReference type="InterPro" id="IPR002347">
    <property type="entry name" value="SDR_fam"/>
</dbReference>
<dbReference type="PANTHER" id="PTHR42879">
    <property type="entry name" value="3-OXOACYL-(ACYL-CARRIER-PROTEIN) REDUCTASE"/>
    <property type="match status" value="1"/>
</dbReference>
<dbReference type="Gene3D" id="3.40.50.720">
    <property type="entry name" value="NAD(P)-binding Rossmann-like Domain"/>
    <property type="match status" value="1"/>
</dbReference>
<dbReference type="InterPro" id="IPR050259">
    <property type="entry name" value="SDR"/>
</dbReference>
<gene>
    <name evidence="2" type="ORF">HC231_12670</name>
</gene>
<name>A0ABX7USV5_9GAMM</name>
<dbReference type="RefSeq" id="WP_208226996.1">
    <property type="nucleotide sequence ID" value="NZ_CP050854.1"/>
</dbReference>
<dbReference type="InterPro" id="IPR036291">
    <property type="entry name" value="NAD(P)-bd_dom_sf"/>
</dbReference>
<accession>A0ABX7USV5</accession>
<evidence type="ECO:0000313" key="2">
    <source>
        <dbReference type="EMBL" id="QTF08664.1"/>
    </source>
</evidence>
<reference evidence="2 3" key="1">
    <citation type="submission" date="2020-03" db="EMBL/GenBank/DDBJ databases">
        <authorList>
            <person name="Bakhshi Ganjeh M."/>
        </authorList>
    </citation>
    <scope>NUCLEOTIDE SEQUENCE [LARGE SCALE GENOMIC DNA]</scope>
    <source>
        <strain evidence="3">Iran 50</strain>
    </source>
</reference>
<comment type="similarity">
    <text evidence="1">Belongs to the short-chain dehydrogenases/reductases (SDR) family.</text>
</comment>
<dbReference type="SUPFAM" id="SSF51735">
    <property type="entry name" value="NAD(P)-binding Rossmann-fold domains"/>
    <property type="match status" value="1"/>
</dbReference>
<organism evidence="2 3">
    <name type="scientific">Brenneria izadpanahii</name>
    <dbReference type="NCBI Taxonomy" id="2722756"/>
    <lineage>
        <taxon>Bacteria</taxon>
        <taxon>Pseudomonadati</taxon>
        <taxon>Pseudomonadota</taxon>
        <taxon>Gammaproteobacteria</taxon>
        <taxon>Enterobacterales</taxon>
        <taxon>Pectobacteriaceae</taxon>
        <taxon>Brenneria</taxon>
    </lineage>
</organism>
<proteinExistence type="inferred from homology"/>
<dbReference type="EMBL" id="CP050854">
    <property type="protein sequence ID" value="QTF08664.1"/>
    <property type="molecule type" value="Genomic_DNA"/>
</dbReference>
<evidence type="ECO:0000313" key="3">
    <source>
        <dbReference type="Proteomes" id="UP000671960"/>
    </source>
</evidence>
<keyword evidence="3" id="KW-1185">Reference proteome</keyword>
<dbReference type="Pfam" id="PF13561">
    <property type="entry name" value="adh_short_C2"/>
    <property type="match status" value="1"/>
</dbReference>
<protein>
    <submittedName>
        <fullName evidence="2">SDR family oxidoreductase</fullName>
    </submittedName>
</protein>
<dbReference type="PRINTS" id="PR00081">
    <property type="entry name" value="GDHRDH"/>
</dbReference>